<keyword evidence="1" id="KW-0812">Transmembrane</keyword>
<reference evidence="2" key="1">
    <citation type="submission" date="2023-10" db="EMBL/GenBank/DDBJ databases">
        <authorList>
            <person name="Noh H."/>
        </authorList>
    </citation>
    <scope>NUCLEOTIDE SEQUENCE</scope>
    <source>
        <strain evidence="2">DUCC4014</strain>
    </source>
</reference>
<feature type="transmembrane region" description="Helical" evidence="1">
    <location>
        <begin position="169"/>
        <end position="189"/>
    </location>
</feature>
<name>A0AAF1BGQ6_9TREE</name>
<evidence type="ECO:0000313" key="3">
    <source>
        <dbReference type="Proteomes" id="UP000827549"/>
    </source>
</evidence>
<keyword evidence="3" id="KW-1185">Reference proteome</keyword>
<evidence type="ECO:0000313" key="2">
    <source>
        <dbReference type="EMBL" id="WOO79167.1"/>
    </source>
</evidence>
<dbReference type="RefSeq" id="XP_062625199.1">
    <property type="nucleotide sequence ID" value="XM_062769215.1"/>
</dbReference>
<dbReference type="Proteomes" id="UP000827549">
    <property type="component" value="Chromosome 2"/>
</dbReference>
<protein>
    <submittedName>
        <fullName evidence="2">Uncharacterized protein</fullName>
    </submittedName>
</protein>
<dbReference type="EMBL" id="CP086715">
    <property type="protein sequence ID" value="WOO79167.1"/>
    <property type="molecule type" value="Genomic_DNA"/>
</dbReference>
<accession>A0AAF1BGQ6</accession>
<dbReference type="AlphaFoldDB" id="A0AAF1BGQ6"/>
<sequence>MSTTGLRIPILQLNFANGTTPACIEAVCGWSNTTECGFEPREVEAKLKKAIDAKACPSDRSFVKIDVTGMYKLFANGNYCGTCTFSSAPCASAVCGLQRTAVNATDGKSTCFSDPAIADAAVAGQYWFATNATVCKDDKPACKGFDDYVKAGSQTTSGAVVNISTSAPLAILAITTGLIGLLGACGFSIA</sequence>
<keyword evidence="1" id="KW-1133">Transmembrane helix</keyword>
<keyword evidence="1" id="KW-0472">Membrane</keyword>
<evidence type="ECO:0000256" key="1">
    <source>
        <dbReference type="SAM" id="Phobius"/>
    </source>
</evidence>
<organism evidence="2 3">
    <name type="scientific">Vanrija pseudolonga</name>
    <dbReference type="NCBI Taxonomy" id="143232"/>
    <lineage>
        <taxon>Eukaryota</taxon>
        <taxon>Fungi</taxon>
        <taxon>Dikarya</taxon>
        <taxon>Basidiomycota</taxon>
        <taxon>Agaricomycotina</taxon>
        <taxon>Tremellomycetes</taxon>
        <taxon>Trichosporonales</taxon>
        <taxon>Trichosporonaceae</taxon>
        <taxon>Vanrija</taxon>
    </lineage>
</organism>
<dbReference type="GeneID" id="87805948"/>
<proteinExistence type="predicted"/>
<gene>
    <name evidence="2" type="ORF">LOC62_02G002701</name>
</gene>